<evidence type="ECO:0000313" key="2">
    <source>
        <dbReference type="Proteomes" id="UP000789759"/>
    </source>
</evidence>
<organism evidence="1 2">
    <name type="scientific">Cetraspora pellucida</name>
    <dbReference type="NCBI Taxonomy" id="1433469"/>
    <lineage>
        <taxon>Eukaryota</taxon>
        <taxon>Fungi</taxon>
        <taxon>Fungi incertae sedis</taxon>
        <taxon>Mucoromycota</taxon>
        <taxon>Glomeromycotina</taxon>
        <taxon>Glomeromycetes</taxon>
        <taxon>Diversisporales</taxon>
        <taxon>Gigasporaceae</taxon>
        <taxon>Cetraspora</taxon>
    </lineage>
</organism>
<accession>A0A9N8WHA5</accession>
<dbReference type="OrthoDB" id="2396673at2759"/>
<gene>
    <name evidence="1" type="ORF">CPELLU_LOCUS1727</name>
</gene>
<reference evidence="1" key="1">
    <citation type="submission" date="2021-06" db="EMBL/GenBank/DDBJ databases">
        <authorList>
            <person name="Kallberg Y."/>
            <person name="Tangrot J."/>
            <person name="Rosling A."/>
        </authorList>
    </citation>
    <scope>NUCLEOTIDE SEQUENCE</scope>
    <source>
        <strain evidence="1">FL966</strain>
    </source>
</reference>
<proteinExistence type="predicted"/>
<dbReference type="EMBL" id="CAJVQA010000672">
    <property type="protein sequence ID" value="CAG8485573.1"/>
    <property type="molecule type" value="Genomic_DNA"/>
</dbReference>
<comment type="caution">
    <text evidence="1">The sequence shown here is derived from an EMBL/GenBank/DDBJ whole genome shotgun (WGS) entry which is preliminary data.</text>
</comment>
<name>A0A9N8WHA5_9GLOM</name>
<keyword evidence="2" id="KW-1185">Reference proteome</keyword>
<dbReference type="Proteomes" id="UP000789759">
    <property type="component" value="Unassembled WGS sequence"/>
</dbReference>
<dbReference type="AlphaFoldDB" id="A0A9N8WHA5"/>
<evidence type="ECO:0000313" key="1">
    <source>
        <dbReference type="EMBL" id="CAG8485573.1"/>
    </source>
</evidence>
<sequence length="301" mass="34900">MSQLKTLFNIIKVTELDGKQFNILMYKTDDDSQYIISFVIEDKIYQCTLPDARKVKLNEKSRDINPYPLFRMFIQCTFQLIADYRRKNRFKNPDISKLTGKMWKACKDFQKEFKKFTSDVNLFRPKPQFGFRPFVPNQTRGERSNRSYRRDGNVISIVPSVISIQRVQQEAGSSTELGDFYYHGSEWTNKKNKIDRKKQDDCVNPLTTQTTSITENDPSIPSDDGTFNPLMSLTLGRDETWQQEIDDYLNWLSMANQGVDLLQYSNVNNYYDPSIQNNANFNIPGSLNTNGFGTNGQDGQN</sequence>
<protein>
    <submittedName>
        <fullName evidence="1">12717_t:CDS:1</fullName>
    </submittedName>
</protein>